<evidence type="ECO:0000256" key="3">
    <source>
        <dbReference type="ARBA" id="ARBA00023163"/>
    </source>
</evidence>
<evidence type="ECO:0000256" key="2">
    <source>
        <dbReference type="ARBA" id="ARBA00023125"/>
    </source>
</evidence>
<dbReference type="PROSITE" id="PS01124">
    <property type="entry name" value="HTH_ARAC_FAMILY_2"/>
    <property type="match status" value="1"/>
</dbReference>
<dbReference type="Gene3D" id="1.10.10.60">
    <property type="entry name" value="Homeodomain-like"/>
    <property type="match status" value="2"/>
</dbReference>
<evidence type="ECO:0000259" key="4">
    <source>
        <dbReference type="PROSITE" id="PS01124"/>
    </source>
</evidence>
<accession>A0ABZ3EVV8</accession>
<dbReference type="Pfam" id="PF12833">
    <property type="entry name" value="HTH_18"/>
    <property type="match status" value="1"/>
</dbReference>
<evidence type="ECO:0000256" key="1">
    <source>
        <dbReference type="ARBA" id="ARBA00023015"/>
    </source>
</evidence>
<dbReference type="SMART" id="SM00342">
    <property type="entry name" value="HTH_ARAC"/>
    <property type="match status" value="1"/>
</dbReference>
<dbReference type="SUPFAM" id="SSF51215">
    <property type="entry name" value="Regulatory protein AraC"/>
    <property type="match status" value="1"/>
</dbReference>
<dbReference type="PANTHER" id="PTHR43280">
    <property type="entry name" value="ARAC-FAMILY TRANSCRIPTIONAL REGULATOR"/>
    <property type="match status" value="1"/>
</dbReference>
<protein>
    <submittedName>
        <fullName evidence="5">AraC family transcriptional regulator</fullName>
    </submittedName>
</protein>
<dbReference type="EMBL" id="CP146256">
    <property type="protein sequence ID" value="XAH74387.1"/>
    <property type="molecule type" value="Genomic_DNA"/>
</dbReference>
<proteinExistence type="predicted"/>
<sequence>MAKPKNTITEYRSYYLPLHFPVLLLSGDYWKISDIPSGRLHFHNCLEIGICHSDGGTLEFNGKSLSFQTGDITCIPRNVPHTTYSSPGTESHWSYLFLDPAELFRNLLPSSWNNYDLSAYSFSDYKYIFPKEDYPSIYFLLTGIIKELEMQKPGYQISARGLLLSLYIELYRVQHVEGGFTTRREGEPLPPENSLVIAPALDYIENSYMQQISIDFLAGICHFSPTHFRRVFHEIMAVSPLEHLNNTRIMKACNLLRCTEESVLCISENTGFHSVSSFNRYFFRVFQMSPREYRKQMKLTDAKLEKQSILEYAGWLYPEKTK</sequence>
<dbReference type="InterPro" id="IPR009057">
    <property type="entry name" value="Homeodomain-like_sf"/>
</dbReference>
<gene>
    <name evidence="5" type="ORF">V6984_01060</name>
</gene>
<dbReference type="Proteomes" id="UP001451571">
    <property type="component" value="Chromosome"/>
</dbReference>
<dbReference type="InterPro" id="IPR014710">
    <property type="entry name" value="RmlC-like_jellyroll"/>
</dbReference>
<dbReference type="CDD" id="cd02208">
    <property type="entry name" value="cupin_RmlC-like"/>
    <property type="match status" value="1"/>
</dbReference>
<dbReference type="RefSeq" id="WP_342757980.1">
    <property type="nucleotide sequence ID" value="NZ_CP146256.1"/>
</dbReference>
<dbReference type="InterPro" id="IPR003313">
    <property type="entry name" value="AraC-bd"/>
</dbReference>
<dbReference type="Pfam" id="PF02311">
    <property type="entry name" value="AraC_binding"/>
    <property type="match status" value="1"/>
</dbReference>
<keyword evidence="6" id="KW-1185">Reference proteome</keyword>
<evidence type="ECO:0000313" key="5">
    <source>
        <dbReference type="EMBL" id="XAH74387.1"/>
    </source>
</evidence>
<name>A0ABZ3EVV8_9FIRM</name>
<keyword evidence="1" id="KW-0805">Transcription regulation</keyword>
<feature type="domain" description="HTH araC/xylS-type" evidence="4">
    <location>
        <begin position="198"/>
        <end position="296"/>
    </location>
</feature>
<keyword evidence="3" id="KW-0804">Transcription</keyword>
<dbReference type="InterPro" id="IPR018060">
    <property type="entry name" value="HTH_AraC"/>
</dbReference>
<evidence type="ECO:0000313" key="6">
    <source>
        <dbReference type="Proteomes" id="UP001451571"/>
    </source>
</evidence>
<dbReference type="SUPFAM" id="SSF46689">
    <property type="entry name" value="Homeodomain-like"/>
    <property type="match status" value="2"/>
</dbReference>
<dbReference type="InterPro" id="IPR037923">
    <property type="entry name" value="HTH-like"/>
</dbReference>
<keyword evidence="2" id="KW-0238">DNA-binding</keyword>
<reference evidence="5 6" key="1">
    <citation type="submission" date="2024-02" db="EMBL/GenBank/DDBJ databases">
        <title>Bacterial strain from lacustrine sediment.</title>
        <authorList>
            <person name="Petit C."/>
            <person name="Fadhlaoui K."/>
        </authorList>
    </citation>
    <scope>NUCLEOTIDE SEQUENCE [LARGE SCALE GENOMIC DNA]</scope>
    <source>
        <strain evidence="5 6">IPX-CK</strain>
    </source>
</reference>
<dbReference type="PANTHER" id="PTHR43280:SF28">
    <property type="entry name" value="HTH-TYPE TRANSCRIPTIONAL ACTIVATOR RHAS"/>
    <property type="match status" value="1"/>
</dbReference>
<dbReference type="Gene3D" id="2.60.120.10">
    <property type="entry name" value="Jelly Rolls"/>
    <property type="match status" value="1"/>
</dbReference>
<organism evidence="5 6">
    <name type="scientific">Kineothrix sedimenti</name>
    <dbReference type="NCBI Taxonomy" id="3123317"/>
    <lineage>
        <taxon>Bacteria</taxon>
        <taxon>Bacillati</taxon>
        <taxon>Bacillota</taxon>
        <taxon>Clostridia</taxon>
        <taxon>Lachnospirales</taxon>
        <taxon>Lachnospiraceae</taxon>
        <taxon>Kineothrix</taxon>
    </lineage>
</organism>